<keyword evidence="5" id="KW-1133">Transmembrane helix</keyword>
<evidence type="ECO:0000256" key="4">
    <source>
        <dbReference type="ARBA" id="ARBA00022917"/>
    </source>
</evidence>
<keyword evidence="3" id="KW-0067">ATP-binding</keyword>
<accession>A0AAJ6JXR9</accession>
<proteinExistence type="predicted"/>
<gene>
    <name evidence="7" type="ORF">MEJ65_00275</name>
</gene>
<evidence type="ECO:0000259" key="6">
    <source>
        <dbReference type="Pfam" id="PF02934"/>
    </source>
</evidence>
<organism evidence="7 8">
    <name type="scientific">Carsonella ruddii</name>
    <dbReference type="NCBI Taxonomy" id="114186"/>
    <lineage>
        <taxon>Bacteria</taxon>
        <taxon>Pseudomonadati</taxon>
        <taxon>Pseudomonadota</taxon>
        <taxon>Gammaproteobacteria</taxon>
        <taxon>Oceanospirillales</taxon>
        <taxon>Halomonadaceae</taxon>
        <taxon>Zymobacter group</taxon>
        <taxon>Candidatus Carsonella</taxon>
    </lineage>
</organism>
<dbReference type="Proteomes" id="UP001237869">
    <property type="component" value="Chromosome"/>
</dbReference>
<evidence type="ECO:0000256" key="5">
    <source>
        <dbReference type="SAM" id="Phobius"/>
    </source>
</evidence>
<dbReference type="SUPFAM" id="SSF55931">
    <property type="entry name" value="Glutamine synthetase/guanido kinase"/>
    <property type="match status" value="1"/>
</dbReference>
<dbReference type="PANTHER" id="PTHR11659">
    <property type="entry name" value="GLUTAMYL-TRNA GLN AMIDOTRANSFERASE SUBUNIT B MITOCHONDRIAL AND PROKARYOTIC PET112-RELATED"/>
    <property type="match status" value="1"/>
</dbReference>
<evidence type="ECO:0000313" key="8">
    <source>
        <dbReference type="Proteomes" id="UP001237869"/>
    </source>
</evidence>
<dbReference type="GO" id="GO:0005524">
    <property type="term" value="F:ATP binding"/>
    <property type="evidence" value="ECO:0007669"/>
    <property type="project" value="UniProtKB-KW"/>
</dbReference>
<sequence>MFLINNYFKIFIGCEIHIKCNLNKIFSHKKNNIYDISLPGVLPNFNIKIIKFVFLISFLLNGSCFYLTIIEKKLYFYYDLPKNYQLTQNNFQNIFNLIFKNKCNKKIILKKIHFEEDAASSKKRKNLQFINYNRSGNSLLEIVTEPLFNEYKCLINFIKKIKKNIFNNKISNLNMHLNEMRFDLNLSIINLFTFEKSKKIEIKNLNSFENLKKSIIYDFYRQILFLEKKKKKNLQTRSYNEKYTFKIRKKCFSKNYNYYIDYDFGYLINFDYEIFKKEKKKKIILEKFPKLIYKFLNKNKKKIFFNKNNYILKNFFFIFIILKKIKKYKFFFLYKKNIKIIFKIKCFFCINF</sequence>
<dbReference type="PANTHER" id="PTHR11659:SF0">
    <property type="entry name" value="GLUTAMYL-TRNA(GLN) AMIDOTRANSFERASE SUBUNIT B, MITOCHONDRIAL"/>
    <property type="match status" value="1"/>
</dbReference>
<dbReference type="GO" id="GO:0050567">
    <property type="term" value="F:glutaminyl-tRNA synthase (glutamine-hydrolyzing) activity"/>
    <property type="evidence" value="ECO:0007669"/>
    <property type="project" value="TreeGrafter"/>
</dbReference>
<evidence type="ECO:0000256" key="1">
    <source>
        <dbReference type="ARBA" id="ARBA00022598"/>
    </source>
</evidence>
<protein>
    <recommendedName>
        <fullName evidence="6">Aspartyl/Glutamyl-tRNA(Gln) amidotransferase subunit B/E catalytic domain-containing protein</fullName>
    </recommendedName>
</protein>
<feature type="transmembrane region" description="Helical" evidence="5">
    <location>
        <begin position="49"/>
        <end position="69"/>
    </location>
</feature>
<dbReference type="EMBL" id="CP092148">
    <property type="protein sequence ID" value="WGS67297.1"/>
    <property type="molecule type" value="Genomic_DNA"/>
</dbReference>
<feature type="domain" description="Aspartyl/Glutamyl-tRNA(Gln) amidotransferase subunit B/E catalytic" evidence="6">
    <location>
        <begin position="11"/>
        <end position="265"/>
    </location>
</feature>
<dbReference type="InterPro" id="IPR006075">
    <property type="entry name" value="Asn/Gln-tRNA_Trfase_suB/E_cat"/>
</dbReference>
<keyword evidence="1" id="KW-0436">Ligase</keyword>
<evidence type="ECO:0000313" key="7">
    <source>
        <dbReference type="EMBL" id="WGS67297.1"/>
    </source>
</evidence>
<name>A0AAJ6JXR9_CARRU</name>
<reference evidence="7" key="1">
    <citation type="submission" date="2022-02" db="EMBL/GenBank/DDBJ databases">
        <title>Long-read sequencing of the primary endosymbionts of Cacopsylla melanoneura.</title>
        <authorList>
            <person name="Dittmer J."/>
            <person name="Corretto E."/>
            <person name="Stauffer C."/>
            <person name="Schuler H."/>
        </authorList>
    </citation>
    <scope>NUCLEOTIDE SEQUENCE</scope>
    <source>
        <strain evidence="7">Cmel4</strain>
    </source>
</reference>
<dbReference type="InterPro" id="IPR014746">
    <property type="entry name" value="Gln_synth/guanido_kin_cat_dom"/>
</dbReference>
<dbReference type="InterPro" id="IPR017959">
    <property type="entry name" value="Asn/Gln-tRNA_amidoTrfase_suB/E"/>
</dbReference>
<keyword evidence="5" id="KW-0812">Transmembrane</keyword>
<dbReference type="Pfam" id="PF02934">
    <property type="entry name" value="GatB_N"/>
    <property type="match status" value="1"/>
</dbReference>
<keyword evidence="5" id="KW-0472">Membrane</keyword>
<dbReference type="GO" id="GO:0006412">
    <property type="term" value="P:translation"/>
    <property type="evidence" value="ECO:0007669"/>
    <property type="project" value="UniProtKB-KW"/>
</dbReference>
<keyword evidence="4" id="KW-0648">Protein biosynthesis</keyword>
<dbReference type="AlphaFoldDB" id="A0AAJ6JXR9"/>
<dbReference type="GO" id="GO:0070681">
    <property type="term" value="P:glutaminyl-tRNAGln biosynthesis via transamidation"/>
    <property type="evidence" value="ECO:0007669"/>
    <property type="project" value="TreeGrafter"/>
</dbReference>
<keyword evidence="2" id="KW-0547">Nucleotide-binding</keyword>
<evidence type="ECO:0000256" key="2">
    <source>
        <dbReference type="ARBA" id="ARBA00022741"/>
    </source>
</evidence>
<dbReference type="GO" id="GO:0030956">
    <property type="term" value="C:glutamyl-tRNA(Gln) amidotransferase complex"/>
    <property type="evidence" value="ECO:0007669"/>
    <property type="project" value="TreeGrafter"/>
</dbReference>
<evidence type="ECO:0000256" key="3">
    <source>
        <dbReference type="ARBA" id="ARBA00022840"/>
    </source>
</evidence>
<dbReference type="RefSeq" id="WP_280956192.1">
    <property type="nucleotide sequence ID" value="NZ_CP092146.1"/>
</dbReference>